<reference evidence="11" key="1">
    <citation type="submission" date="2025-08" db="UniProtKB">
        <authorList>
            <consortium name="RefSeq"/>
        </authorList>
    </citation>
    <scope>IDENTIFICATION</scope>
</reference>
<evidence type="ECO:0000256" key="1">
    <source>
        <dbReference type="ARBA" id="ARBA00004173"/>
    </source>
</evidence>
<keyword evidence="3" id="KW-0809">Transit peptide</keyword>
<keyword evidence="4 9" id="KW-0689">Ribosomal protein</keyword>
<dbReference type="Gene3D" id="1.10.287.10">
    <property type="entry name" value="S15/NS1, RNA-binding"/>
    <property type="match status" value="1"/>
</dbReference>
<evidence type="ECO:0000256" key="9">
    <source>
        <dbReference type="RuleBase" id="RU003919"/>
    </source>
</evidence>
<name>A0AAJ6YLU7_9HYME</name>
<evidence type="ECO:0000256" key="5">
    <source>
        <dbReference type="ARBA" id="ARBA00023128"/>
    </source>
</evidence>
<evidence type="ECO:0000256" key="4">
    <source>
        <dbReference type="ARBA" id="ARBA00022980"/>
    </source>
</evidence>
<dbReference type="KEGG" id="csol:105364239"/>
<dbReference type="AlphaFoldDB" id="A0AAJ6YLU7"/>
<dbReference type="SMART" id="SM01387">
    <property type="entry name" value="Ribosomal_S15"/>
    <property type="match status" value="1"/>
</dbReference>
<comment type="similarity">
    <text evidence="2 9">Belongs to the universal ribosomal protein uS15 family.</text>
</comment>
<dbReference type="GO" id="GO:0003735">
    <property type="term" value="F:structural constituent of ribosome"/>
    <property type="evidence" value="ECO:0007669"/>
    <property type="project" value="InterPro"/>
</dbReference>
<accession>A0AAJ6YLU7</accession>
<evidence type="ECO:0000256" key="3">
    <source>
        <dbReference type="ARBA" id="ARBA00022946"/>
    </source>
</evidence>
<dbReference type="Pfam" id="PF00312">
    <property type="entry name" value="Ribosomal_S15"/>
    <property type="match status" value="1"/>
</dbReference>
<dbReference type="SUPFAM" id="SSF47060">
    <property type="entry name" value="S15/NS1 RNA-binding domain"/>
    <property type="match status" value="1"/>
</dbReference>
<gene>
    <name evidence="11" type="primary">LOC105364239</name>
</gene>
<keyword evidence="5" id="KW-0496">Mitochondrion</keyword>
<dbReference type="CTD" id="37587"/>
<protein>
    <recommendedName>
        <fullName evidence="7">Small ribosomal subunit protein uS15m</fullName>
    </recommendedName>
    <alternativeName>
        <fullName evidence="8">28S ribosomal protein S15, mitochondrial</fullName>
    </alternativeName>
</protein>
<keyword evidence="6 9" id="KW-0687">Ribonucleoprotein</keyword>
<dbReference type="GO" id="GO:0005763">
    <property type="term" value="C:mitochondrial small ribosomal subunit"/>
    <property type="evidence" value="ECO:0007669"/>
    <property type="project" value="TreeGrafter"/>
</dbReference>
<dbReference type="PANTHER" id="PTHR46685">
    <property type="entry name" value="28S RIBOSOMAL PROTEIN S15, MITOCHONDRIAL"/>
    <property type="match status" value="1"/>
</dbReference>
<dbReference type="CDD" id="cd00353">
    <property type="entry name" value="Ribosomal_S15p_S13e"/>
    <property type="match status" value="1"/>
</dbReference>
<evidence type="ECO:0000256" key="7">
    <source>
        <dbReference type="ARBA" id="ARBA00035249"/>
    </source>
</evidence>
<keyword evidence="10" id="KW-1185">Reference proteome</keyword>
<comment type="subcellular location">
    <subcellularLocation>
        <location evidence="1">Mitochondrion</location>
    </subcellularLocation>
</comment>
<organism evidence="10 11">
    <name type="scientific">Ceratosolen solmsi marchali</name>
    <dbReference type="NCBI Taxonomy" id="326594"/>
    <lineage>
        <taxon>Eukaryota</taxon>
        <taxon>Metazoa</taxon>
        <taxon>Ecdysozoa</taxon>
        <taxon>Arthropoda</taxon>
        <taxon>Hexapoda</taxon>
        <taxon>Insecta</taxon>
        <taxon>Pterygota</taxon>
        <taxon>Neoptera</taxon>
        <taxon>Endopterygota</taxon>
        <taxon>Hymenoptera</taxon>
        <taxon>Apocrita</taxon>
        <taxon>Proctotrupomorpha</taxon>
        <taxon>Chalcidoidea</taxon>
        <taxon>Agaonidae</taxon>
        <taxon>Agaoninae</taxon>
        <taxon>Ceratosolen</taxon>
    </lineage>
</organism>
<sequence>MNIIRRQFKNLSIISKNLIQNTYCTKYPTLPEKWVMPIKICSVEPQKSGDGGIDYKIAETDYIQHFDKSKELQNCNEILNKLCSVKYNRKKELVHVRRIKALELVQRHKLDRGSMESRIAAATVEIHRLQEHYNICKKDIQSKVFLKELIEKRRKWLKKLRLIDYSRFEFLLEKLNLTYHPPLEQDIRLTVKYSTKKLHEKRCDQIIQQKLDTYKAELQGQQKDFFKEKAEKLAFIRKEEIECGIVPTITELQIKEAEAKAASFV</sequence>
<dbReference type="InterPro" id="IPR009068">
    <property type="entry name" value="uS15_NS1_RNA-bd_sf"/>
</dbReference>
<dbReference type="GO" id="GO:0003723">
    <property type="term" value="F:RNA binding"/>
    <property type="evidence" value="ECO:0007669"/>
    <property type="project" value="TreeGrafter"/>
</dbReference>
<evidence type="ECO:0000313" key="11">
    <source>
        <dbReference type="RefSeq" id="XP_011500427.1"/>
    </source>
</evidence>
<proteinExistence type="inferred from homology"/>
<evidence type="ECO:0000256" key="8">
    <source>
        <dbReference type="ARBA" id="ARBA00035528"/>
    </source>
</evidence>
<dbReference type="InterPro" id="IPR052137">
    <property type="entry name" value="uS15_ribosomal"/>
</dbReference>
<dbReference type="Proteomes" id="UP000695007">
    <property type="component" value="Unplaced"/>
</dbReference>
<evidence type="ECO:0000256" key="6">
    <source>
        <dbReference type="ARBA" id="ARBA00023274"/>
    </source>
</evidence>
<evidence type="ECO:0000256" key="2">
    <source>
        <dbReference type="ARBA" id="ARBA00008434"/>
    </source>
</evidence>
<dbReference type="InterPro" id="IPR000589">
    <property type="entry name" value="Ribosomal_uS15"/>
</dbReference>
<evidence type="ECO:0000313" key="10">
    <source>
        <dbReference type="Proteomes" id="UP000695007"/>
    </source>
</evidence>
<dbReference type="GeneID" id="105364239"/>
<dbReference type="GO" id="GO:0032543">
    <property type="term" value="P:mitochondrial translation"/>
    <property type="evidence" value="ECO:0007669"/>
    <property type="project" value="TreeGrafter"/>
</dbReference>
<dbReference type="PANTHER" id="PTHR46685:SF1">
    <property type="entry name" value="SMALL RIBOSOMAL SUBUNIT PROTEIN US15M"/>
    <property type="match status" value="1"/>
</dbReference>
<dbReference type="RefSeq" id="XP_011500427.1">
    <property type="nucleotide sequence ID" value="XM_011502125.1"/>
</dbReference>